<keyword evidence="9" id="KW-1185">Reference proteome</keyword>
<dbReference type="CDD" id="cd06170">
    <property type="entry name" value="LuxR_C_like"/>
    <property type="match status" value="1"/>
</dbReference>
<gene>
    <name evidence="8" type="ORF">GCM10009839_81610</name>
</gene>
<sequence length="236" mass="24294">MRNGLAVPALVGSRGRRPKTAPGCENAAVAAIRVVVVDDQAAVRDGLVALLSVTGGVEVVGEAADGAAAVAAVEALRPDVVLMDLRMPGVDGVEATRLIGERVPEARVVVLTTHADDASVLKALRAGATGYLTKESGRAEIARAIEAAASGQSVLDDGVTATLLAAAVDVPATVELTPREAEVLTLIARGRSNTEIADELFVSAATVKTHINNLFAKIGVRDRAQAVRYALRHGLD</sequence>
<dbReference type="InterPro" id="IPR011006">
    <property type="entry name" value="CheY-like_superfamily"/>
</dbReference>
<dbReference type="Pfam" id="PF00072">
    <property type="entry name" value="Response_reg"/>
    <property type="match status" value="1"/>
</dbReference>
<evidence type="ECO:0000259" key="7">
    <source>
        <dbReference type="PROSITE" id="PS50110"/>
    </source>
</evidence>
<dbReference type="EMBL" id="BAAAQN010000074">
    <property type="protein sequence ID" value="GAA2059144.1"/>
    <property type="molecule type" value="Genomic_DNA"/>
</dbReference>
<dbReference type="PRINTS" id="PR00038">
    <property type="entry name" value="HTHLUXR"/>
</dbReference>
<organism evidence="8 9">
    <name type="scientific">Catenulispora yoronensis</name>
    <dbReference type="NCBI Taxonomy" id="450799"/>
    <lineage>
        <taxon>Bacteria</taxon>
        <taxon>Bacillati</taxon>
        <taxon>Actinomycetota</taxon>
        <taxon>Actinomycetes</taxon>
        <taxon>Catenulisporales</taxon>
        <taxon>Catenulisporaceae</taxon>
        <taxon>Catenulispora</taxon>
    </lineage>
</organism>
<feature type="domain" description="Response regulatory" evidence="7">
    <location>
        <begin position="33"/>
        <end position="149"/>
    </location>
</feature>
<dbReference type="Proteomes" id="UP001500751">
    <property type="component" value="Unassembled WGS sequence"/>
</dbReference>
<evidence type="ECO:0000256" key="3">
    <source>
        <dbReference type="ARBA" id="ARBA00023125"/>
    </source>
</evidence>
<evidence type="ECO:0000256" key="5">
    <source>
        <dbReference type="PROSITE-ProRule" id="PRU00169"/>
    </source>
</evidence>
<dbReference type="SMART" id="SM00421">
    <property type="entry name" value="HTH_LUXR"/>
    <property type="match status" value="1"/>
</dbReference>
<evidence type="ECO:0000256" key="4">
    <source>
        <dbReference type="ARBA" id="ARBA00023163"/>
    </source>
</evidence>
<dbReference type="InterPro" id="IPR039420">
    <property type="entry name" value="WalR-like"/>
</dbReference>
<keyword evidence="3" id="KW-0238">DNA-binding</keyword>
<protein>
    <submittedName>
        <fullName evidence="8">Response regulator transcription factor</fullName>
    </submittedName>
</protein>
<dbReference type="Pfam" id="PF00196">
    <property type="entry name" value="GerE"/>
    <property type="match status" value="1"/>
</dbReference>
<dbReference type="InterPro" id="IPR058245">
    <property type="entry name" value="NreC/VraR/RcsB-like_REC"/>
</dbReference>
<name>A0ABP5GW79_9ACTN</name>
<dbReference type="CDD" id="cd17535">
    <property type="entry name" value="REC_NarL-like"/>
    <property type="match status" value="1"/>
</dbReference>
<feature type="modified residue" description="4-aspartylphosphate" evidence="5">
    <location>
        <position position="84"/>
    </location>
</feature>
<evidence type="ECO:0000313" key="9">
    <source>
        <dbReference type="Proteomes" id="UP001500751"/>
    </source>
</evidence>
<evidence type="ECO:0000313" key="8">
    <source>
        <dbReference type="EMBL" id="GAA2059144.1"/>
    </source>
</evidence>
<evidence type="ECO:0000256" key="1">
    <source>
        <dbReference type="ARBA" id="ARBA00022553"/>
    </source>
</evidence>
<dbReference type="PANTHER" id="PTHR43214:SF24">
    <property type="entry name" value="TRANSCRIPTIONAL REGULATORY PROTEIN NARL-RELATED"/>
    <property type="match status" value="1"/>
</dbReference>
<dbReference type="SUPFAM" id="SSF46894">
    <property type="entry name" value="C-terminal effector domain of the bipartite response regulators"/>
    <property type="match status" value="1"/>
</dbReference>
<dbReference type="Gene3D" id="3.40.50.2300">
    <property type="match status" value="1"/>
</dbReference>
<comment type="caution">
    <text evidence="8">The sequence shown here is derived from an EMBL/GenBank/DDBJ whole genome shotgun (WGS) entry which is preliminary data.</text>
</comment>
<dbReference type="SMART" id="SM00448">
    <property type="entry name" value="REC"/>
    <property type="match status" value="1"/>
</dbReference>
<keyword evidence="2" id="KW-0805">Transcription regulation</keyword>
<keyword evidence="1 5" id="KW-0597">Phosphoprotein</keyword>
<dbReference type="PROSITE" id="PS50110">
    <property type="entry name" value="RESPONSE_REGULATORY"/>
    <property type="match status" value="1"/>
</dbReference>
<dbReference type="InterPro" id="IPR001789">
    <property type="entry name" value="Sig_transdc_resp-reg_receiver"/>
</dbReference>
<feature type="domain" description="HTH luxR-type" evidence="6">
    <location>
        <begin position="169"/>
        <end position="234"/>
    </location>
</feature>
<evidence type="ECO:0000256" key="2">
    <source>
        <dbReference type="ARBA" id="ARBA00023015"/>
    </source>
</evidence>
<dbReference type="InterPro" id="IPR016032">
    <property type="entry name" value="Sig_transdc_resp-reg_C-effctor"/>
</dbReference>
<keyword evidence="4" id="KW-0804">Transcription</keyword>
<dbReference type="SUPFAM" id="SSF52172">
    <property type="entry name" value="CheY-like"/>
    <property type="match status" value="1"/>
</dbReference>
<dbReference type="PANTHER" id="PTHR43214">
    <property type="entry name" value="TWO-COMPONENT RESPONSE REGULATOR"/>
    <property type="match status" value="1"/>
</dbReference>
<dbReference type="InterPro" id="IPR000792">
    <property type="entry name" value="Tscrpt_reg_LuxR_C"/>
</dbReference>
<dbReference type="PROSITE" id="PS00622">
    <property type="entry name" value="HTH_LUXR_1"/>
    <property type="match status" value="1"/>
</dbReference>
<accession>A0ABP5GW79</accession>
<proteinExistence type="predicted"/>
<reference evidence="9" key="1">
    <citation type="journal article" date="2019" name="Int. J. Syst. Evol. Microbiol.">
        <title>The Global Catalogue of Microorganisms (GCM) 10K type strain sequencing project: providing services to taxonomists for standard genome sequencing and annotation.</title>
        <authorList>
            <consortium name="The Broad Institute Genomics Platform"/>
            <consortium name="The Broad Institute Genome Sequencing Center for Infectious Disease"/>
            <person name="Wu L."/>
            <person name="Ma J."/>
        </authorList>
    </citation>
    <scope>NUCLEOTIDE SEQUENCE [LARGE SCALE GENOMIC DNA]</scope>
    <source>
        <strain evidence="9">JCM 16014</strain>
    </source>
</reference>
<evidence type="ECO:0000259" key="6">
    <source>
        <dbReference type="PROSITE" id="PS50043"/>
    </source>
</evidence>
<dbReference type="PROSITE" id="PS50043">
    <property type="entry name" value="HTH_LUXR_2"/>
    <property type="match status" value="1"/>
</dbReference>